<protein>
    <submittedName>
        <fullName evidence="1">Uncharacterized protein</fullName>
    </submittedName>
</protein>
<dbReference type="RefSeq" id="WP_007554685.1">
    <property type="nucleotide sequence ID" value="NZ_AENT01000020.1"/>
</dbReference>
<evidence type="ECO:0000313" key="2">
    <source>
        <dbReference type="Proteomes" id="UP000004594"/>
    </source>
</evidence>
<reference evidence="1 2" key="1">
    <citation type="submission" date="2010-11" db="EMBL/GenBank/DDBJ databases">
        <authorList>
            <person name="Durkin A.S."/>
            <person name="Madupu R."/>
            <person name="Torralba M."/>
            <person name="Gillis M."/>
            <person name="Methe B."/>
            <person name="Sutton G."/>
            <person name="Nelson K.E."/>
        </authorList>
    </citation>
    <scope>NUCLEOTIDE SEQUENCE [LARGE SCALE GENOMIC DNA]</scope>
    <source>
        <strain evidence="1 2">UPII 345-E</strain>
    </source>
</reference>
<name>E4L942_9FIRM</name>
<accession>E4L942</accession>
<proteinExistence type="predicted"/>
<gene>
    <name evidence="1" type="ORF">HMPREF9220_0890</name>
</gene>
<organism evidence="1 2">
    <name type="scientific">Dialister micraerophilus UPII 345-E</name>
    <dbReference type="NCBI Taxonomy" id="910314"/>
    <lineage>
        <taxon>Bacteria</taxon>
        <taxon>Bacillati</taxon>
        <taxon>Bacillota</taxon>
        <taxon>Negativicutes</taxon>
        <taxon>Veillonellales</taxon>
        <taxon>Veillonellaceae</taxon>
        <taxon>Dialister</taxon>
    </lineage>
</organism>
<dbReference type="AlphaFoldDB" id="E4L942"/>
<comment type="caution">
    <text evidence="1">The sequence shown here is derived from an EMBL/GenBank/DDBJ whole genome shotgun (WGS) entry which is preliminary data.</text>
</comment>
<dbReference type="Proteomes" id="UP000004594">
    <property type="component" value="Unassembled WGS sequence"/>
</dbReference>
<evidence type="ECO:0000313" key="1">
    <source>
        <dbReference type="EMBL" id="EFR42697.1"/>
    </source>
</evidence>
<dbReference type="EMBL" id="AENT01000020">
    <property type="protein sequence ID" value="EFR42697.1"/>
    <property type="molecule type" value="Genomic_DNA"/>
</dbReference>
<sequence>MNIVLFLFIFATLIYKAVQKKFNVNEKPINEFEVELECDVTVKAKTEIRQLKE</sequence>